<accession>A0A6A6MX11</accession>
<gene>
    <name evidence="2" type="ORF">GH714_011904</name>
</gene>
<dbReference type="GO" id="GO:0030968">
    <property type="term" value="P:endoplasmic reticulum unfolded protein response"/>
    <property type="evidence" value="ECO:0007669"/>
    <property type="project" value="InterPro"/>
</dbReference>
<dbReference type="PANTHER" id="PTHR15414:SF0">
    <property type="entry name" value="ENDOPLASMIC RETICULUM LECTIN 1"/>
    <property type="match status" value="1"/>
</dbReference>
<dbReference type="Proteomes" id="UP000467840">
    <property type="component" value="Chromosome 6"/>
</dbReference>
<dbReference type="GO" id="GO:0005788">
    <property type="term" value="C:endoplasmic reticulum lumen"/>
    <property type="evidence" value="ECO:0007669"/>
    <property type="project" value="TreeGrafter"/>
</dbReference>
<evidence type="ECO:0000259" key="1">
    <source>
        <dbReference type="Pfam" id="PF07915"/>
    </source>
</evidence>
<dbReference type="InterPro" id="IPR045149">
    <property type="entry name" value="OS-9-like"/>
</dbReference>
<evidence type="ECO:0000313" key="3">
    <source>
        <dbReference type="Proteomes" id="UP000467840"/>
    </source>
</evidence>
<sequence length="253" mass="29031">MADGFGGVPSVATLVNQKYKIEFHPEDSPFHPDVDQESGVSVMPNRNGQKYICYLPKVEKVKSGKPLNQLNMSSMIVETGKLVKLKTPDELLEVLKDQCFIRQEGWWSYEFCYQKKLRQVHLEDDKVVQEFVLGVYDEEATAAFNQNLSDVSTLKDPHSKCISKLDKFLAWTDELDNLFVMVKIWIVSASGKTTVSSQHRRLPFANEDCSNKRDQFGTPSTARAFLRIPRKLRQRNNKLKGTAYKDLCEYQLN</sequence>
<organism evidence="2 3">
    <name type="scientific">Hevea brasiliensis</name>
    <name type="common">Para rubber tree</name>
    <name type="synonym">Siphonia brasiliensis</name>
    <dbReference type="NCBI Taxonomy" id="3981"/>
    <lineage>
        <taxon>Eukaryota</taxon>
        <taxon>Viridiplantae</taxon>
        <taxon>Streptophyta</taxon>
        <taxon>Embryophyta</taxon>
        <taxon>Tracheophyta</taxon>
        <taxon>Spermatophyta</taxon>
        <taxon>Magnoliopsida</taxon>
        <taxon>eudicotyledons</taxon>
        <taxon>Gunneridae</taxon>
        <taxon>Pentapetalae</taxon>
        <taxon>rosids</taxon>
        <taxon>fabids</taxon>
        <taxon>Malpighiales</taxon>
        <taxon>Euphorbiaceae</taxon>
        <taxon>Crotonoideae</taxon>
        <taxon>Micrandreae</taxon>
        <taxon>Hevea</taxon>
    </lineage>
</organism>
<proteinExistence type="predicted"/>
<protein>
    <recommendedName>
        <fullName evidence="1">Protein OS9-like domain-containing protein</fullName>
    </recommendedName>
</protein>
<dbReference type="InterPro" id="IPR012913">
    <property type="entry name" value="OS9-like_dom"/>
</dbReference>
<feature type="domain" description="Protein OS9-like" evidence="1">
    <location>
        <begin position="97"/>
        <end position="143"/>
    </location>
</feature>
<dbReference type="AlphaFoldDB" id="A0A6A6MX11"/>
<dbReference type="Gene3D" id="2.70.130.10">
    <property type="entry name" value="Mannose-6-phosphate receptor binding domain"/>
    <property type="match status" value="1"/>
</dbReference>
<dbReference type="PANTHER" id="PTHR15414">
    <property type="entry name" value="OS-9-RELATED"/>
    <property type="match status" value="1"/>
</dbReference>
<keyword evidence="3" id="KW-1185">Reference proteome</keyword>
<evidence type="ECO:0000313" key="2">
    <source>
        <dbReference type="EMBL" id="KAF2317115.1"/>
    </source>
</evidence>
<comment type="caution">
    <text evidence="2">The sequence shown here is derived from an EMBL/GenBank/DDBJ whole genome shotgun (WGS) entry which is preliminary data.</text>
</comment>
<dbReference type="EMBL" id="JAAGAX010000004">
    <property type="protein sequence ID" value="KAF2317115.1"/>
    <property type="molecule type" value="Genomic_DNA"/>
</dbReference>
<dbReference type="InterPro" id="IPR009011">
    <property type="entry name" value="Man6P_isomerase_rcpt-bd_dom_sf"/>
</dbReference>
<dbReference type="Pfam" id="PF07915">
    <property type="entry name" value="PRKCSH"/>
    <property type="match status" value="1"/>
</dbReference>
<dbReference type="GO" id="GO:0030970">
    <property type="term" value="P:retrograde protein transport, ER to cytosol"/>
    <property type="evidence" value="ECO:0007669"/>
    <property type="project" value="TreeGrafter"/>
</dbReference>
<reference evidence="2 3" key="1">
    <citation type="journal article" date="2020" name="Mol. Plant">
        <title>The Chromosome-Based Rubber Tree Genome Provides New Insights into Spurge Genome Evolution and Rubber Biosynthesis.</title>
        <authorList>
            <person name="Liu J."/>
            <person name="Shi C."/>
            <person name="Shi C.C."/>
            <person name="Li W."/>
            <person name="Zhang Q.J."/>
            <person name="Zhang Y."/>
            <person name="Li K."/>
            <person name="Lu H.F."/>
            <person name="Shi C."/>
            <person name="Zhu S.T."/>
            <person name="Xiao Z.Y."/>
            <person name="Nan H."/>
            <person name="Yue Y."/>
            <person name="Zhu X.G."/>
            <person name="Wu Y."/>
            <person name="Hong X.N."/>
            <person name="Fan G.Y."/>
            <person name="Tong Y."/>
            <person name="Zhang D."/>
            <person name="Mao C.L."/>
            <person name="Liu Y.L."/>
            <person name="Hao S.J."/>
            <person name="Liu W.Q."/>
            <person name="Lv M.Q."/>
            <person name="Zhang H.B."/>
            <person name="Liu Y."/>
            <person name="Hu-Tang G.R."/>
            <person name="Wang J.P."/>
            <person name="Wang J.H."/>
            <person name="Sun Y.H."/>
            <person name="Ni S.B."/>
            <person name="Chen W.B."/>
            <person name="Zhang X.C."/>
            <person name="Jiao Y.N."/>
            <person name="Eichler E.E."/>
            <person name="Li G.H."/>
            <person name="Liu X."/>
            <person name="Gao L.Z."/>
        </authorList>
    </citation>
    <scope>NUCLEOTIDE SEQUENCE [LARGE SCALE GENOMIC DNA]</scope>
    <source>
        <strain evidence="3">cv. GT1</strain>
        <tissue evidence="2">Leaf</tissue>
    </source>
</reference>
<name>A0A6A6MX11_HEVBR</name>